<dbReference type="InterPro" id="IPR008753">
    <property type="entry name" value="Peptidase_M13_N"/>
</dbReference>
<evidence type="ECO:0000313" key="2">
    <source>
        <dbReference type="Proteomes" id="UP000492821"/>
    </source>
</evidence>
<dbReference type="GO" id="GO:0006508">
    <property type="term" value="P:proteolysis"/>
    <property type="evidence" value="ECO:0007669"/>
    <property type="project" value="InterPro"/>
</dbReference>
<evidence type="ECO:0000259" key="1">
    <source>
        <dbReference type="Pfam" id="PF05649"/>
    </source>
</evidence>
<feature type="domain" description="Peptidase M13 N-terminal" evidence="1">
    <location>
        <begin position="8"/>
        <end position="85"/>
    </location>
</feature>
<dbReference type="Proteomes" id="UP000492821">
    <property type="component" value="Unassembled WGS sequence"/>
</dbReference>
<dbReference type="Gene3D" id="3.40.390.10">
    <property type="entry name" value="Collagenase (Catalytic Domain)"/>
    <property type="match status" value="1"/>
</dbReference>
<dbReference type="Pfam" id="PF05649">
    <property type="entry name" value="Peptidase_M13_N"/>
    <property type="match status" value="1"/>
</dbReference>
<reference evidence="3" key="2">
    <citation type="submission" date="2020-10" db="UniProtKB">
        <authorList>
            <consortium name="WormBaseParasite"/>
        </authorList>
    </citation>
    <scope>IDENTIFICATION</scope>
</reference>
<sequence length="106" mass="11899">MPEPEGRVECLVMTTVLFDAPLTQMYVKEHFNYDDIVPKVSEMTNLIAEVLKESIKQASWMDENTKSAALKKLAHLNMVEIGVYPQGRIKWGGAFGSLAILIRSNT</sequence>
<dbReference type="GO" id="GO:0008237">
    <property type="term" value="F:metallopeptidase activity"/>
    <property type="evidence" value="ECO:0007669"/>
    <property type="project" value="InterPro"/>
</dbReference>
<dbReference type="InterPro" id="IPR024079">
    <property type="entry name" value="MetalloPept_cat_dom_sf"/>
</dbReference>
<dbReference type="Gene3D" id="1.10.1380.10">
    <property type="entry name" value="Neutral endopeptidase , domain2"/>
    <property type="match status" value="1"/>
</dbReference>
<organism evidence="2 3">
    <name type="scientific">Panagrellus redivivus</name>
    <name type="common">Microworm</name>
    <dbReference type="NCBI Taxonomy" id="6233"/>
    <lineage>
        <taxon>Eukaryota</taxon>
        <taxon>Metazoa</taxon>
        <taxon>Ecdysozoa</taxon>
        <taxon>Nematoda</taxon>
        <taxon>Chromadorea</taxon>
        <taxon>Rhabditida</taxon>
        <taxon>Tylenchina</taxon>
        <taxon>Panagrolaimomorpha</taxon>
        <taxon>Panagrolaimoidea</taxon>
        <taxon>Panagrolaimidae</taxon>
        <taxon>Panagrellus</taxon>
    </lineage>
</organism>
<accession>A0A7E4WD70</accession>
<dbReference type="WBParaSite" id="Pan_g9827.t1">
    <property type="protein sequence ID" value="Pan_g9827.t1"/>
    <property type="gene ID" value="Pan_g9827"/>
</dbReference>
<dbReference type="AlphaFoldDB" id="A0A7E4WD70"/>
<proteinExistence type="predicted"/>
<dbReference type="SUPFAM" id="SSF55486">
    <property type="entry name" value="Metalloproteases ('zincins'), catalytic domain"/>
    <property type="match status" value="1"/>
</dbReference>
<evidence type="ECO:0000313" key="3">
    <source>
        <dbReference type="WBParaSite" id="Pan_g9827.t1"/>
    </source>
</evidence>
<dbReference type="InterPro" id="IPR042089">
    <property type="entry name" value="Peptidase_M13_dom_2"/>
</dbReference>
<keyword evidence="2" id="KW-1185">Reference proteome</keyword>
<reference evidence="2" key="1">
    <citation type="journal article" date="2013" name="Genetics">
        <title>The draft genome and transcriptome of Panagrellus redivivus are shaped by the harsh demands of a free-living lifestyle.</title>
        <authorList>
            <person name="Srinivasan J."/>
            <person name="Dillman A.R."/>
            <person name="Macchietto M.G."/>
            <person name="Heikkinen L."/>
            <person name="Lakso M."/>
            <person name="Fracchia K.M."/>
            <person name="Antoshechkin I."/>
            <person name="Mortazavi A."/>
            <person name="Wong G."/>
            <person name="Sternberg P.W."/>
        </authorList>
    </citation>
    <scope>NUCLEOTIDE SEQUENCE [LARGE SCALE GENOMIC DNA]</scope>
    <source>
        <strain evidence="2">MT8872</strain>
    </source>
</reference>
<protein>
    <submittedName>
        <fullName evidence="3">Peptidase_M13_N domain-containing protein</fullName>
    </submittedName>
</protein>
<name>A0A7E4WD70_PANRE</name>